<evidence type="ECO:0000313" key="3">
    <source>
        <dbReference type="Proteomes" id="UP000258309"/>
    </source>
</evidence>
<feature type="non-terminal residue" evidence="2">
    <location>
        <position position="85"/>
    </location>
</feature>
<keyword evidence="3" id="KW-1185">Reference proteome</keyword>
<comment type="caution">
    <text evidence="2">The sequence shown here is derived from an EMBL/GenBank/DDBJ whole genome shotgun (WGS) entry which is preliminary data.</text>
</comment>
<reference evidence="2 3" key="1">
    <citation type="submission" date="2018-05" db="EMBL/GenBank/DDBJ databases">
        <title>Draft genome sequence of Scytalidium lignicola DSM 105466, a ubiquitous saprotrophic fungus.</title>
        <authorList>
            <person name="Buettner E."/>
            <person name="Gebauer A.M."/>
            <person name="Hofrichter M."/>
            <person name="Liers C."/>
            <person name="Kellner H."/>
        </authorList>
    </citation>
    <scope>NUCLEOTIDE SEQUENCE [LARGE SCALE GENOMIC DNA]</scope>
    <source>
        <strain evidence="2 3">DSM 105466</strain>
    </source>
</reference>
<feature type="non-terminal residue" evidence="2">
    <location>
        <position position="1"/>
    </location>
</feature>
<gene>
    <name evidence="2" type="ORF">B7463_g12450</name>
</gene>
<protein>
    <submittedName>
        <fullName evidence="2">Uncharacterized protein</fullName>
    </submittedName>
</protein>
<evidence type="ECO:0000256" key="1">
    <source>
        <dbReference type="SAM" id="MobiDB-lite"/>
    </source>
</evidence>
<dbReference type="AlphaFoldDB" id="A0A3E2GS44"/>
<feature type="region of interest" description="Disordered" evidence="1">
    <location>
        <begin position="39"/>
        <end position="58"/>
    </location>
</feature>
<accession>A0A3E2GS44</accession>
<organism evidence="2 3">
    <name type="scientific">Scytalidium lignicola</name>
    <name type="common">Hyphomycete</name>
    <dbReference type="NCBI Taxonomy" id="5539"/>
    <lineage>
        <taxon>Eukaryota</taxon>
        <taxon>Fungi</taxon>
        <taxon>Dikarya</taxon>
        <taxon>Ascomycota</taxon>
        <taxon>Pezizomycotina</taxon>
        <taxon>Leotiomycetes</taxon>
        <taxon>Leotiomycetes incertae sedis</taxon>
        <taxon>Scytalidium</taxon>
    </lineage>
</organism>
<evidence type="ECO:0000313" key="2">
    <source>
        <dbReference type="EMBL" id="RFU23890.1"/>
    </source>
</evidence>
<proteinExistence type="predicted"/>
<sequence>MTSATPPLPLLEHLVRPLPRASHYRTALSLIRSQILATGGASSLPRTAKRAASAGVRRGHSEPWWTVALAIGSEGATLMGCAVGK</sequence>
<dbReference type="Proteomes" id="UP000258309">
    <property type="component" value="Unassembled WGS sequence"/>
</dbReference>
<name>A0A3E2GS44_SCYLI</name>
<dbReference type="EMBL" id="NCSJ02000570">
    <property type="protein sequence ID" value="RFU23890.1"/>
    <property type="molecule type" value="Genomic_DNA"/>
</dbReference>